<dbReference type="Gene3D" id="3.30.1490.110">
    <property type="match status" value="1"/>
</dbReference>
<organism evidence="8 9">
    <name type="scientific">Candidatus Beckwithbacteria bacterium CG10_big_fil_rev_8_21_14_0_10_34_10</name>
    <dbReference type="NCBI Taxonomy" id="1974495"/>
    <lineage>
        <taxon>Bacteria</taxon>
        <taxon>Candidatus Beckwithiibacteriota</taxon>
    </lineage>
</organism>
<keyword evidence="3 5" id="KW-0472">Membrane</keyword>
<evidence type="ECO:0000256" key="2">
    <source>
        <dbReference type="ARBA" id="ARBA00022618"/>
    </source>
</evidence>
<keyword evidence="1 5" id="KW-1003">Cell membrane</keyword>
<dbReference type="NCBIfam" id="TIGR01174">
    <property type="entry name" value="ftsA"/>
    <property type="match status" value="1"/>
</dbReference>
<dbReference type="SMART" id="SM00842">
    <property type="entry name" value="FtsA"/>
    <property type="match status" value="1"/>
</dbReference>
<feature type="domain" description="SHS2" evidence="7">
    <location>
        <begin position="7"/>
        <end position="196"/>
    </location>
</feature>
<dbReference type="CDD" id="cd24048">
    <property type="entry name" value="ASKHA_NBD_FtsA"/>
    <property type="match status" value="1"/>
</dbReference>
<sequence length="423" mass="44778">MAKGKIISGIDIGTSKITTVIASQMEETDKVNVIGVATYPSAGLRKSQIVDIEEAIGAITQSVEAAERMAGCSIAKAFISINGSHVKSQNSKGVVAVAEPEGEIIMDDISRVVEAARAISLPTSREILHVIPRDFIVDSQEGIKDPLGMTGVRLEVETHIVTGSSTAMKNLVKCVQELGIDIESLVFSGLAASESVLTDTEKELGVCLVDIGGGTTSIAIFIEGSLAYSSVLPVGAKNITNDLAIGLRVSLDSAEKIKKALEKRKPLEKKEDDNLDLSKLDLEEHLSKVSKKTVVEGIIHPRLKEIFQMVGEELKKSGYGGGTPAGIVLTGGGSRTTDIIQVCKRTLALPVRVGTPSGLSGLIDEIKSSDFAVSQGLILYGLKNFERESGSSFSLSKIGNILGRIPAKGAIHKVTDFIKSFLP</sequence>
<comment type="function">
    <text evidence="5 6">Cell division protein that is involved in the assembly of the Z ring. May serve as a membrane anchor for the Z ring.</text>
</comment>
<evidence type="ECO:0000259" key="7">
    <source>
        <dbReference type="SMART" id="SM00842"/>
    </source>
</evidence>
<dbReference type="Proteomes" id="UP000230093">
    <property type="component" value="Unassembled WGS sequence"/>
</dbReference>
<evidence type="ECO:0000313" key="8">
    <source>
        <dbReference type="EMBL" id="PIS09136.1"/>
    </source>
</evidence>
<dbReference type="GO" id="GO:0043093">
    <property type="term" value="P:FtsZ-dependent cytokinesis"/>
    <property type="evidence" value="ECO:0007669"/>
    <property type="project" value="UniProtKB-UniRule"/>
</dbReference>
<keyword evidence="2 5" id="KW-0132">Cell division</keyword>
<accession>A0A2H0W902</accession>
<evidence type="ECO:0000256" key="5">
    <source>
        <dbReference type="HAMAP-Rule" id="MF_02033"/>
    </source>
</evidence>
<evidence type="ECO:0000256" key="3">
    <source>
        <dbReference type="ARBA" id="ARBA00023136"/>
    </source>
</evidence>
<dbReference type="GO" id="GO:0032153">
    <property type="term" value="C:cell division site"/>
    <property type="evidence" value="ECO:0007669"/>
    <property type="project" value="UniProtKB-UniRule"/>
</dbReference>
<dbReference type="Pfam" id="PF02491">
    <property type="entry name" value="SHS2_FTSA"/>
    <property type="match status" value="1"/>
</dbReference>
<dbReference type="EMBL" id="PEZT01000016">
    <property type="protein sequence ID" value="PIS09136.1"/>
    <property type="molecule type" value="Genomic_DNA"/>
</dbReference>
<dbReference type="InterPro" id="IPR020823">
    <property type="entry name" value="Cell_div_FtsA"/>
</dbReference>
<dbReference type="Pfam" id="PF14450">
    <property type="entry name" value="FtsA"/>
    <property type="match status" value="1"/>
</dbReference>
<dbReference type="HAMAP" id="MF_02033">
    <property type="entry name" value="FtsA"/>
    <property type="match status" value="1"/>
</dbReference>
<dbReference type="Gene3D" id="3.30.420.40">
    <property type="match status" value="1"/>
</dbReference>
<evidence type="ECO:0000256" key="4">
    <source>
        <dbReference type="ARBA" id="ARBA00023306"/>
    </source>
</evidence>
<evidence type="ECO:0000256" key="1">
    <source>
        <dbReference type="ARBA" id="ARBA00022475"/>
    </source>
</evidence>
<protein>
    <recommendedName>
        <fullName evidence="5 6">Cell division protein FtsA</fullName>
    </recommendedName>
</protein>
<comment type="subcellular location">
    <subcellularLocation>
        <location evidence="5">Cell membrane</location>
        <topology evidence="5">Peripheral membrane protein</topology>
        <orientation evidence="5">Cytoplasmic side</orientation>
    </subcellularLocation>
    <text evidence="5">Localizes to the Z ring in an FtsZ-dependent manner. Targeted to the membrane through a conserved C-terminal amphipathic helix.</text>
</comment>
<dbReference type="AlphaFoldDB" id="A0A2H0W902"/>
<comment type="caution">
    <text evidence="8">The sequence shown here is derived from an EMBL/GenBank/DDBJ whole genome shotgun (WGS) entry which is preliminary data.</text>
</comment>
<dbReference type="InterPro" id="IPR050696">
    <property type="entry name" value="FtsA/MreB"/>
</dbReference>
<comment type="similarity">
    <text evidence="5 6">Belongs to the FtsA/MreB family.</text>
</comment>
<dbReference type="PANTHER" id="PTHR32432:SF4">
    <property type="entry name" value="CELL DIVISION PROTEIN FTSA"/>
    <property type="match status" value="1"/>
</dbReference>
<dbReference type="SUPFAM" id="SSF53067">
    <property type="entry name" value="Actin-like ATPase domain"/>
    <property type="match status" value="2"/>
</dbReference>
<evidence type="ECO:0000313" key="9">
    <source>
        <dbReference type="Proteomes" id="UP000230093"/>
    </source>
</evidence>
<gene>
    <name evidence="5 8" type="primary">ftsA</name>
    <name evidence="8" type="ORF">COT75_02650</name>
</gene>
<proteinExistence type="inferred from homology"/>
<dbReference type="PANTHER" id="PTHR32432">
    <property type="entry name" value="CELL DIVISION PROTEIN FTSA-RELATED"/>
    <property type="match status" value="1"/>
</dbReference>
<dbReference type="GO" id="GO:0009898">
    <property type="term" value="C:cytoplasmic side of plasma membrane"/>
    <property type="evidence" value="ECO:0007669"/>
    <property type="project" value="UniProtKB-UniRule"/>
</dbReference>
<reference evidence="9" key="1">
    <citation type="submission" date="2017-09" db="EMBL/GenBank/DDBJ databases">
        <title>Depth-based differentiation of microbial function through sediment-hosted aquifers and enrichment of novel symbionts in the deep terrestrial subsurface.</title>
        <authorList>
            <person name="Probst A.J."/>
            <person name="Ladd B."/>
            <person name="Jarett J.K."/>
            <person name="Geller-Mcgrath D.E."/>
            <person name="Sieber C.M.K."/>
            <person name="Emerson J.B."/>
            <person name="Anantharaman K."/>
            <person name="Thomas B.C."/>
            <person name="Malmstrom R."/>
            <person name="Stieglmeier M."/>
            <person name="Klingl A."/>
            <person name="Woyke T."/>
            <person name="Ryan C.M."/>
            <person name="Banfield J.F."/>
        </authorList>
    </citation>
    <scope>NUCLEOTIDE SEQUENCE [LARGE SCALE GENOMIC DNA]</scope>
</reference>
<evidence type="ECO:0000256" key="6">
    <source>
        <dbReference type="PIRNR" id="PIRNR003101"/>
    </source>
</evidence>
<dbReference type="InterPro" id="IPR003494">
    <property type="entry name" value="SHS2_FtsA"/>
</dbReference>
<name>A0A2H0W902_9BACT</name>
<comment type="subunit">
    <text evidence="5">Self-interacts. Interacts with FtsZ.</text>
</comment>
<dbReference type="PIRSF" id="PIRSF003101">
    <property type="entry name" value="FtsA"/>
    <property type="match status" value="1"/>
</dbReference>
<keyword evidence="4 5" id="KW-0131">Cell cycle</keyword>
<dbReference type="InterPro" id="IPR043129">
    <property type="entry name" value="ATPase_NBD"/>
</dbReference>